<dbReference type="VEuPathDB" id="FungiDB:T552_01260"/>
<evidence type="ECO:0000256" key="1">
    <source>
        <dbReference type="ARBA" id="ARBA00001946"/>
    </source>
</evidence>
<reference evidence="15" key="1">
    <citation type="journal article" date="2016" name="Nat. Commun.">
        <title>Genome analysis of three Pneumocystis species reveals adaptation mechanisms to life exclusively in mammalian hosts.</title>
        <authorList>
            <person name="Ma L."/>
            <person name="Chen Z."/>
            <person name="Huang D.W."/>
            <person name="Kutty G."/>
            <person name="Ishihara M."/>
            <person name="Wang H."/>
            <person name="Abouelleil A."/>
            <person name="Bishop L."/>
            <person name="Davey E."/>
            <person name="Deng R."/>
            <person name="Deng X."/>
            <person name="Fan L."/>
            <person name="Fantoni G."/>
            <person name="Fitzgerald M."/>
            <person name="Gogineni E."/>
            <person name="Goldberg J.M."/>
            <person name="Handley G."/>
            <person name="Hu X."/>
            <person name="Huber C."/>
            <person name="Jiao X."/>
            <person name="Jones K."/>
            <person name="Levin J.Z."/>
            <person name="Liu Y."/>
            <person name="Macdonald P."/>
            <person name="Melnikov A."/>
            <person name="Raley C."/>
            <person name="Sassi M."/>
            <person name="Sherman B.T."/>
            <person name="Song X."/>
            <person name="Sykes S."/>
            <person name="Tran B."/>
            <person name="Walsh L."/>
            <person name="Xia Y."/>
            <person name="Yang J."/>
            <person name="Young S."/>
            <person name="Zeng Q."/>
            <person name="Zheng X."/>
            <person name="Stephens R."/>
            <person name="Nusbaum C."/>
            <person name="Birren B.W."/>
            <person name="Azadi P."/>
            <person name="Lempicki R.A."/>
            <person name="Cuomo C.A."/>
            <person name="Kovacs J.A."/>
        </authorList>
    </citation>
    <scope>NUCLEOTIDE SEQUENCE [LARGE SCALE GENOMIC DNA]</scope>
    <source>
        <strain evidence="15">B80</strain>
    </source>
</reference>
<dbReference type="EMBL" id="LFVZ01000005">
    <property type="protein sequence ID" value="KTW29305.1"/>
    <property type="molecule type" value="Genomic_DNA"/>
</dbReference>
<comment type="subcellular location">
    <subcellularLocation>
        <location evidence="2">Endoplasmic reticulum membrane</location>
    </subcellularLocation>
</comment>
<keyword evidence="11 13" id="KW-0472">Membrane</keyword>
<evidence type="ECO:0000256" key="13">
    <source>
        <dbReference type="SAM" id="Phobius"/>
    </source>
</evidence>
<evidence type="ECO:0000256" key="2">
    <source>
        <dbReference type="ARBA" id="ARBA00004586"/>
    </source>
</evidence>
<protein>
    <recommendedName>
        <fullName evidence="5">ditrans,polycis-polyprenyl diphosphate synthase [(2E,6E)-farnesyldiphosphate specific]</fullName>
        <ecNumber evidence="5">2.5.1.87</ecNumber>
    </recommendedName>
</protein>
<comment type="caution">
    <text evidence="14">The sequence shown here is derived from an EMBL/GenBank/DDBJ whole genome shotgun (WGS) entry which is preliminary data.</text>
</comment>
<evidence type="ECO:0000256" key="12">
    <source>
        <dbReference type="ARBA" id="ARBA00047353"/>
    </source>
</evidence>
<accession>A0A0W4ZLR2</accession>
<keyword evidence="9" id="KW-0460">Magnesium</keyword>
<keyword evidence="10 13" id="KW-1133">Transmembrane helix</keyword>
<dbReference type="Gene3D" id="3.40.1180.10">
    <property type="entry name" value="Decaprenyl diphosphate synthase-like"/>
    <property type="match status" value="1"/>
</dbReference>
<dbReference type="RefSeq" id="XP_018226498.1">
    <property type="nucleotide sequence ID" value="XM_018369849.1"/>
</dbReference>
<keyword evidence="15" id="KW-1185">Reference proteome</keyword>
<dbReference type="GO" id="GO:1904423">
    <property type="term" value="C:dehydrodolichyl diphosphate synthase complex"/>
    <property type="evidence" value="ECO:0007669"/>
    <property type="project" value="InterPro"/>
</dbReference>
<keyword evidence="7 13" id="KW-0812">Transmembrane</keyword>
<gene>
    <name evidence="14" type="ORF">T552_01260</name>
</gene>
<dbReference type="InterPro" id="IPR036424">
    <property type="entry name" value="UPP_synth-like_sf"/>
</dbReference>
<dbReference type="InterPro" id="IPR038887">
    <property type="entry name" value="Nus1/NgBR"/>
</dbReference>
<sequence length="272" mass="31550">MWNPPRSPVAILLYKAVFIFLQTAFSIWIRLCTLRYTLGEYVSAITKYHHRTPQIIKKDVGGLKKIPNHLAIILEYKKEGGVELLIHQIAELSCWCLSSGIRILTIYEKEGRIKEYQSTTYHIISQKMQSYFGRSRHNIKIRSPYISFFSNDNFNDNETNYLVDLEINFISQEDGRESLVDLTKTLCELSQSGKFSTKDISIELVDSGMNAFLLTEPQLLMVFTSTCTLQGFPPWQIRFTEIFFAQNDDSVNYHVFIKGLQLYANAEMRWGK</sequence>
<dbReference type="GO" id="GO:0005789">
    <property type="term" value="C:endoplasmic reticulum membrane"/>
    <property type="evidence" value="ECO:0007669"/>
    <property type="project" value="UniProtKB-SubCell"/>
</dbReference>
<evidence type="ECO:0000256" key="9">
    <source>
        <dbReference type="ARBA" id="ARBA00022842"/>
    </source>
</evidence>
<comment type="cofactor">
    <cofactor evidence="1">
        <name>Mg(2+)</name>
        <dbReference type="ChEBI" id="CHEBI:18420"/>
    </cofactor>
</comment>
<dbReference type="PANTHER" id="PTHR21528:SF0">
    <property type="entry name" value="DEHYDRODOLICHYL DIPHOSPHATE SYNTHASE COMPLEX SUBUNIT NUS1"/>
    <property type="match status" value="1"/>
</dbReference>
<keyword evidence="6" id="KW-0808">Transferase</keyword>
<evidence type="ECO:0000313" key="14">
    <source>
        <dbReference type="EMBL" id="KTW29305.1"/>
    </source>
</evidence>
<dbReference type="Proteomes" id="UP000054454">
    <property type="component" value="Unassembled WGS sequence"/>
</dbReference>
<dbReference type="AlphaFoldDB" id="A0A0W4ZLR2"/>
<evidence type="ECO:0000256" key="11">
    <source>
        <dbReference type="ARBA" id="ARBA00023136"/>
    </source>
</evidence>
<organism evidence="14 15">
    <name type="scientific">Pneumocystis carinii (strain B80)</name>
    <name type="common">Rat pneumocystis pneumonia agent</name>
    <name type="synonym">Pneumocystis carinii f. sp. carinii</name>
    <dbReference type="NCBI Taxonomy" id="1408658"/>
    <lineage>
        <taxon>Eukaryota</taxon>
        <taxon>Fungi</taxon>
        <taxon>Dikarya</taxon>
        <taxon>Ascomycota</taxon>
        <taxon>Taphrinomycotina</taxon>
        <taxon>Pneumocystomycetes</taxon>
        <taxon>Pneumocystaceae</taxon>
        <taxon>Pneumocystis</taxon>
    </lineage>
</organism>
<dbReference type="GO" id="GO:0045547">
    <property type="term" value="F:ditrans,polycis-polyprenyl diphosphate synthase [(2E,6E)-farnesyl diphosphate specific] activity"/>
    <property type="evidence" value="ECO:0007669"/>
    <property type="project" value="UniProtKB-EC"/>
</dbReference>
<evidence type="ECO:0000256" key="5">
    <source>
        <dbReference type="ARBA" id="ARBA00012596"/>
    </source>
</evidence>
<dbReference type="UniPathway" id="UPA00378"/>
<dbReference type="PANTHER" id="PTHR21528">
    <property type="entry name" value="DEHYDRODOLICHYL DIPHOSPHATE SYNTHASE COMPLEX SUBUNIT NUS1"/>
    <property type="match status" value="1"/>
</dbReference>
<evidence type="ECO:0000256" key="4">
    <source>
        <dbReference type="ARBA" id="ARBA00005432"/>
    </source>
</evidence>
<comment type="pathway">
    <text evidence="3">Protein modification; protein glycosylation.</text>
</comment>
<evidence type="ECO:0000256" key="6">
    <source>
        <dbReference type="ARBA" id="ARBA00022679"/>
    </source>
</evidence>
<dbReference type="EC" id="2.5.1.87" evidence="5"/>
<feature type="transmembrane region" description="Helical" evidence="13">
    <location>
        <begin position="12"/>
        <end position="31"/>
    </location>
</feature>
<dbReference type="OrthoDB" id="19639at2759"/>
<keyword evidence="8" id="KW-0256">Endoplasmic reticulum</keyword>
<evidence type="ECO:0000256" key="3">
    <source>
        <dbReference type="ARBA" id="ARBA00004922"/>
    </source>
</evidence>
<evidence type="ECO:0000256" key="7">
    <source>
        <dbReference type="ARBA" id="ARBA00022692"/>
    </source>
</evidence>
<dbReference type="GeneID" id="28936051"/>
<comment type="similarity">
    <text evidence="4">Belongs to the UPP synthase family.</text>
</comment>
<comment type="catalytic activity">
    <reaction evidence="12">
        <text>n isopentenyl diphosphate + (2E,6E)-farnesyl diphosphate = a di-trans,poly-cis-polyprenyl diphosphate + n diphosphate</text>
        <dbReference type="Rhea" id="RHEA:53008"/>
        <dbReference type="Rhea" id="RHEA-COMP:19494"/>
        <dbReference type="ChEBI" id="CHEBI:33019"/>
        <dbReference type="ChEBI" id="CHEBI:128769"/>
        <dbReference type="ChEBI" id="CHEBI:136960"/>
        <dbReference type="ChEBI" id="CHEBI:175763"/>
        <dbReference type="EC" id="2.5.1.87"/>
    </reaction>
</comment>
<evidence type="ECO:0000256" key="8">
    <source>
        <dbReference type="ARBA" id="ARBA00022824"/>
    </source>
</evidence>
<evidence type="ECO:0000256" key="10">
    <source>
        <dbReference type="ARBA" id="ARBA00022989"/>
    </source>
</evidence>
<name>A0A0W4ZLR2_PNEC8</name>
<dbReference type="SUPFAM" id="SSF64005">
    <property type="entry name" value="Undecaprenyl diphosphate synthase"/>
    <property type="match status" value="1"/>
</dbReference>
<proteinExistence type="inferred from homology"/>
<evidence type="ECO:0000313" key="15">
    <source>
        <dbReference type="Proteomes" id="UP000054454"/>
    </source>
</evidence>